<dbReference type="GO" id="GO:0005739">
    <property type="term" value="C:mitochondrion"/>
    <property type="evidence" value="ECO:0007669"/>
    <property type="project" value="UniProtKB-SubCell"/>
</dbReference>
<evidence type="ECO:0000256" key="8">
    <source>
        <dbReference type="SAM" id="Coils"/>
    </source>
</evidence>
<keyword evidence="11" id="KW-1185">Reference proteome</keyword>
<dbReference type="GeneID" id="28995829"/>
<dbReference type="PANTHER" id="PTHR14360:SF1">
    <property type="entry name" value="PROTEIN FMP32, MITOCHONDRIAL"/>
    <property type="match status" value="1"/>
</dbReference>
<feature type="transmembrane region" description="Helical" evidence="9">
    <location>
        <begin position="178"/>
        <end position="199"/>
    </location>
</feature>
<dbReference type="EMBL" id="KV440973">
    <property type="protein sequence ID" value="OAD78930.1"/>
    <property type="molecule type" value="Genomic_DNA"/>
</dbReference>
<evidence type="ECO:0000256" key="7">
    <source>
        <dbReference type="ARBA" id="ARBA00023136"/>
    </source>
</evidence>
<organism evidence="10 11">
    <name type="scientific">Phycomyces blakesleeanus (strain ATCC 8743b / DSM 1359 / FGSC 10004 / NBRC 33097 / NRRL 1555)</name>
    <dbReference type="NCBI Taxonomy" id="763407"/>
    <lineage>
        <taxon>Eukaryota</taxon>
        <taxon>Fungi</taxon>
        <taxon>Fungi incertae sedis</taxon>
        <taxon>Mucoromycota</taxon>
        <taxon>Mucoromycotina</taxon>
        <taxon>Mucoromycetes</taxon>
        <taxon>Mucorales</taxon>
        <taxon>Phycomycetaceae</taxon>
        <taxon>Phycomyces</taxon>
    </lineage>
</organism>
<evidence type="ECO:0000256" key="1">
    <source>
        <dbReference type="ARBA" id="ARBA00004173"/>
    </source>
</evidence>
<keyword evidence="6" id="KW-0496">Mitochondrion</keyword>
<keyword evidence="4 9" id="KW-1133">Transmembrane helix</keyword>
<dbReference type="Proteomes" id="UP000077315">
    <property type="component" value="Unassembled WGS sequence"/>
</dbReference>
<keyword evidence="7 9" id="KW-0472">Membrane</keyword>
<dbReference type="RefSeq" id="XP_018296970.1">
    <property type="nucleotide sequence ID" value="XM_018434923.1"/>
</dbReference>
<dbReference type="Pfam" id="PF07798">
    <property type="entry name" value="CCDC90-like"/>
    <property type="match status" value="1"/>
</dbReference>
<protein>
    <recommendedName>
        <fullName evidence="12">DUF1640 domain-containing protein</fullName>
    </recommendedName>
</protein>
<comment type="subcellular location">
    <subcellularLocation>
        <location evidence="2">Membrane</location>
    </subcellularLocation>
    <subcellularLocation>
        <location evidence="1">Mitochondrion</location>
    </subcellularLocation>
</comment>
<dbReference type="PANTHER" id="PTHR14360">
    <property type="entry name" value="PROTEIN FMP32, MITOCHONDRIAL"/>
    <property type="match status" value="1"/>
</dbReference>
<accession>A0A163EJL0</accession>
<evidence type="ECO:0000256" key="3">
    <source>
        <dbReference type="ARBA" id="ARBA00022692"/>
    </source>
</evidence>
<evidence type="ECO:0008006" key="12">
    <source>
        <dbReference type="Google" id="ProtNLM"/>
    </source>
</evidence>
<name>A0A163EJL0_PHYB8</name>
<evidence type="ECO:0000256" key="5">
    <source>
        <dbReference type="ARBA" id="ARBA00023054"/>
    </source>
</evidence>
<evidence type="ECO:0000256" key="9">
    <source>
        <dbReference type="SAM" id="Phobius"/>
    </source>
</evidence>
<gene>
    <name evidence="10" type="ORF">PHYBLDRAFT_164027</name>
</gene>
<dbReference type="InterPro" id="IPR024461">
    <property type="entry name" value="CCDC90-like"/>
</dbReference>
<dbReference type="OrthoDB" id="889336at2759"/>
<dbReference type="GO" id="GO:0033617">
    <property type="term" value="P:mitochondrial respiratory chain complex IV assembly"/>
    <property type="evidence" value="ECO:0007669"/>
    <property type="project" value="TreeGrafter"/>
</dbReference>
<sequence>MFRSLVFKSPRGTQSLGTQKNGLPFFDADQFSNLLIKEGFSPAQSRTVIHALDDVVNESIITTSSDLVTKDDQQKTIQGFKQNFSRLKSEIQQKERRDVDEIKTMNDQLKSEIAKLRKSLQQEIVRSQAGVRLDLNLEKGRIRDESINQHKRLEKTDQKMEEEIKALRGQMRGIKLQILQYLMGTITGGGTLVLGYIHFAS</sequence>
<evidence type="ECO:0000256" key="2">
    <source>
        <dbReference type="ARBA" id="ARBA00004370"/>
    </source>
</evidence>
<proteinExistence type="predicted"/>
<feature type="coiled-coil region" evidence="8">
    <location>
        <begin position="70"/>
        <end position="170"/>
    </location>
</feature>
<dbReference type="Gene3D" id="1.20.5.340">
    <property type="match status" value="1"/>
</dbReference>
<keyword evidence="5 8" id="KW-0175">Coiled coil</keyword>
<evidence type="ECO:0000256" key="4">
    <source>
        <dbReference type="ARBA" id="ARBA00022989"/>
    </source>
</evidence>
<dbReference type="VEuPathDB" id="FungiDB:PHYBLDRAFT_164027"/>
<dbReference type="InParanoid" id="A0A163EJL0"/>
<evidence type="ECO:0000256" key="6">
    <source>
        <dbReference type="ARBA" id="ARBA00023128"/>
    </source>
</evidence>
<dbReference type="AlphaFoldDB" id="A0A163EJL0"/>
<evidence type="ECO:0000313" key="10">
    <source>
        <dbReference type="EMBL" id="OAD78930.1"/>
    </source>
</evidence>
<reference evidence="11" key="1">
    <citation type="submission" date="2015-06" db="EMBL/GenBank/DDBJ databases">
        <title>Expansion of signal transduction pathways in fungi by whole-genome duplication.</title>
        <authorList>
            <consortium name="DOE Joint Genome Institute"/>
            <person name="Corrochano L.M."/>
            <person name="Kuo A."/>
            <person name="Marcet-Houben M."/>
            <person name="Polaino S."/>
            <person name="Salamov A."/>
            <person name="Villalobos J.M."/>
            <person name="Alvarez M.I."/>
            <person name="Avalos J."/>
            <person name="Benito E.P."/>
            <person name="Benoit I."/>
            <person name="Burger G."/>
            <person name="Camino L.P."/>
            <person name="Canovas D."/>
            <person name="Cerda-Olmedo E."/>
            <person name="Cheng J.-F."/>
            <person name="Dominguez A."/>
            <person name="Elias M."/>
            <person name="Eslava A.P."/>
            <person name="Glaser F."/>
            <person name="Grimwood J."/>
            <person name="Gutierrez G."/>
            <person name="Heitman J."/>
            <person name="Henrissat B."/>
            <person name="Iturriaga E.A."/>
            <person name="Lang B.F."/>
            <person name="Lavin J.L."/>
            <person name="Lee S."/>
            <person name="Li W."/>
            <person name="Lindquist E."/>
            <person name="Lopez-Garcia S."/>
            <person name="Luque E.M."/>
            <person name="Marcos A.T."/>
            <person name="Martin J."/>
            <person name="McCluskey K."/>
            <person name="Medina H.R."/>
            <person name="Miralles-Duran A."/>
            <person name="Miyazaki A."/>
            <person name="Munoz-Torres E."/>
            <person name="Oguiza J.A."/>
            <person name="Ohm R."/>
            <person name="Olmedo M."/>
            <person name="Orejas M."/>
            <person name="Ortiz-Castellanos L."/>
            <person name="Pisabarro A.G."/>
            <person name="Rodriguez-Romero J."/>
            <person name="Ruiz-Herrera J."/>
            <person name="Ruiz-Vazquez R."/>
            <person name="Sanz C."/>
            <person name="Schackwitz W."/>
            <person name="Schmutz J."/>
            <person name="Shahriari M."/>
            <person name="Shelest E."/>
            <person name="Silva-Franco F."/>
            <person name="Soanes D."/>
            <person name="Syed K."/>
            <person name="Tagua V.G."/>
            <person name="Talbot N.J."/>
            <person name="Thon M."/>
            <person name="De vries R.P."/>
            <person name="Wiebenga A."/>
            <person name="Yadav J.S."/>
            <person name="Braun E.L."/>
            <person name="Baker S."/>
            <person name="Garre V."/>
            <person name="Horwitz B."/>
            <person name="Torres-Martinez S."/>
            <person name="Idnurm A."/>
            <person name="Herrera-Estrella A."/>
            <person name="Gabaldon T."/>
            <person name="Grigoriev I.V."/>
        </authorList>
    </citation>
    <scope>NUCLEOTIDE SEQUENCE [LARGE SCALE GENOMIC DNA]</scope>
    <source>
        <strain evidence="11">NRRL 1555(-)</strain>
    </source>
</reference>
<dbReference type="GO" id="GO:0016020">
    <property type="term" value="C:membrane"/>
    <property type="evidence" value="ECO:0007669"/>
    <property type="project" value="UniProtKB-SubCell"/>
</dbReference>
<keyword evidence="3 9" id="KW-0812">Transmembrane</keyword>
<evidence type="ECO:0000313" key="11">
    <source>
        <dbReference type="Proteomes" id="UP000077315"/>
    </source>
</evidence>